<keyword evidence="2" id="KW-1185">Reference proteome</keyword>
<evidence type="ECO:0000313" key="1">
    <source>
        <dbReference type="EMBL" id="RNA30659.1"/>
    </source>
</evidence>
<gene>
    <name evidence="1" type="ORF">BpHYR1_011501</name>
</gene>
<dbReference type="AlphaFoldDB" id="A0A3M7S4Q8"/>
<name>A0A3M7S4Q8_BRAPC</name>
<proteinExistence type="predicted"/>
<evidence type="ECO:0000313" key="2">
    <source>
        <dbReference type="Proteomes" id="UP000276133"/>
    </source>
</evidence>
<reference evidence="1 2" key="1">
    <citation type="journal article" date="2018" name="Sci. Rep.">
        <title>Genomic signatures of local adaptation to the degree of environmental predictability in rotifers.</title>
        <authorList>
            <person name="Franch-Gras L."/>
            <person name="Hahn C."/>
            <person name="Garcia-Roger E.M."/>
            <person name="Carmona M.J."/>
            <person name="Serra M."/>
            <person name="Gomez A."/>
        </authorList>
    </citation>
    <scope>NUCLEOTIDE SEQUENCE [LARGE SCALE GENOMIC DNA]</scope>
    <source>
        <strain evidence="1">HYR1</strain>
    </source>
</reference>
<accession>A0A3M7S4Q8</accession>
<comment type="caution">
    <text evidence="1">The sequence shown here is derived from an EMBL/GenBank/DDBJ whole genome shotgun (WGS) entry which is preliminary data.</text>
</comment>
<organism evidence="1 2">
    <name type="scientific">Brachionus plicatilis</name>
    <name type="common">Marine rotifer</name>
    <name type="synonym">Brachionus muelleri</name>
    <dbReference type="NCBI Taxonomy" id="10195"/>
    <lineage>
        <taxon>Eukaryota</taxon>
        <taxon>Metazoa</taxon>
        <taxon>Spiralia</taxon>
        <taxon>Gnathifera</taxon>
        <taxon>Rotifera</taxon>
        <taxon>Eurotatoria</taxon>
        <taxon>Monogononta</taxon>
        <taxon>Pseudotrocha</taxon>
        <taxon>Ploima</taxon>
        <taxon>Brachionidae</taxon>
        <taxon>Brachionus</taxon>
    </lineage>
</organism>
<sequence>MEEWYCYCKAGARVFWSEDPTESLIDIQENFGTTQAKKKRGRPTDRTFSMLFQHWINFFCNTHSLFL</sequence>
<protein>
    <submittedName>
        <fullName evidence="1">Uncharacterized protein</fullName>
    </submittedName>
</protein>
<dbReference type="EMBL" id="REGN01002062">
    <property type="protein sequence ID" value="RNA30659.1"/>
    <property type="molecule type" value="Genomic_DNA"/>
</dbReference>
<dbReference type="Proteomes" id="UP000276133">
    <property type="component" value="Unassembled WGS sequence"/>
</dbReference>